<name>A0A4Q7L2S8_9PSEU</name>
<proteinExistence type="predicted"/>
<keyword evidence="3" id="KW-1185">Reference proteome</keyword>
<dbReference type="AlphaFoldDB" id="A0A4Q7L2S8"/>
<accession>A0A4Q7L2S8</accession>
<reference evidence="2 3" key="1">
    <citation type="submission" date="2019-02" db="EMBL/GenBank/DDBJ databases">
        <title>Genomic Encyclopedia of Type Strains, Phase IV (KMG-IV): sequencing the most valuable type-strain genomes for metagenomic binning, comparative biology and taxonomic classification.</title>
        <authorList>
            <person name="Goeker M."/>
        </authorList>
    </citation>
    <scope>NUCLEOTIDE SEQUENCE [LARGE SCALE GENOMIC DNA]</scope>
    <source>
        <strain evidence="2 3">DSM 101727</strain>
    </source>
</reference>
<dbReference type="Proteomes" id="UP000294257">
    <property type="component" value="Unassembled WGS sequence"/>
</dbReference>
<dbReference type="OrthoDB" id="4319500at2"/>
<dbReference type="EMBL" id="SGWQ01000002">
    <property type="protein sequence ID" value="RZS43426.1"/>
    <property type="molecule type" value="Genomic_DNA"/>
</dbReference>
<sequence>MTDEAILLKVLLRQRHLQGHRAFCKEYDKVAAKIDPELRGGHPSKAQFYRWLSGDLVGLPYADHCRILESMFPEWSAEQLFKPYNNRLDFVPESGTSPQVRPQRAESVASAETGKVADIVAAYASRSDFMHDMPPRQLFDDANKLRLVGLSLNILCQHYPDRALKKLLESGCTVDCLFLDPDGEYIARRECEESQTDGHLSTLTKLNIDALRRIRAKLSPEAAENLRIRTYDEPVRFNITVVDDSKCVVQPYLPDARGVESPTLVLERSGDTGLFDTFAQVFNSMWNRAKEVSP</sequence>
<feature type="domain" description="DUF5919" evidence="1">
    <location>
        <begin position="147"/>
        <end position="293"/>
    </location>
</feature>
<organism evidence="2 3">
    <name type="scientific">Herbihabitans rhizosphaerae</name>
    <dbReference type="NCBI Taxonomy" id="1872711"/>
    <lineage>
        <taxon>Bacteria</taxon>
        <taxon>Bacillati</taxon>
        <taxon>Actinomycetota</taxon>
        <taxon>Actinomycetes</taxon>
        <taxon>Pseudonocardiales</taxon>
        <taxon>Pseudonocardiaceae</taxon>
        <taxon>Herbihabitans</taxon>
    </lineage>
</organism>
<gene>
    <name evidence="2" type="ORF">EV193_102405</name>
</gene>
<evidence type="ECO:0000313" key="3">
    <source>
        <dbReference type="Proteomes" id="UP000294257"/>
    </source>
</evidence>
<evidence type="ECO:0000259" key="1">
    <source>
        <dbReference type="Pfam" id="PF19319"/>
    </source>
</evidence>
<comment type="caution">
    <text evidence="2">The sequence shown here is derived from an EMBL/GenBank/DDBJ whole genome shotgun (WGS) entry which is preliminary data.</text>
</comment>
<evidence type="ECO:0000313" key="2">
    <source>
        <dbReference type="EMBL" id="RZS43426.1"/>
    </source>
</evidence>
<dbReference type="InterPro" id="IPR045697">
    <property type="entry name" value="DUF5919"/>
</dbReference>
<dbReference type="Pfam" id="PF19319">
    <property type="entry name" value="DUF5919"/>
    <property type="match status" value="1"/>
</dbReference>
<dbReference type="RefSeq" id="WP_130343271.1">
    <property type="nucleotide sequence ID" value="NZ_SGWQ01000002.1"/>
</dbReference>
<protein>
    <recommendedName>
        <fullName evidence="1">DUF5919 domain-containing protein</fullName>
    </recommendedName>
</protein>